<keyword evidence="3" id="KW-1185">Reference proteome</keyword>
<feature type="compositionally biased region" description="Polar residues" evidence="1">
    <location>
        <begin position="25"/>
        <end position="55"/>
    </location>
</feature>
<feature type="compositionally biased region" description="Polar residues" evidence="1">
    <location>
        <begin position="7"/>
        <end position="18"/>
    </location>
</feature>
<dbReference type="Proteomes" id="UP000015106">
    <property type="component" value="Chromosome 3"/>
</dbReference>
<evidence type="ECO:0000313" key="2">
    <source>
        <dbReference type="EnsemblPlants" id="TuG1812G0300005803.01.T02.cds268121"/>
    </source>
</evidence>
<proteinExistence type="predicted"/>
<organism evidence="2 3">
    <name type="scientific">Triticum urartu</name>
    <name type="common">Red wild einkorn</name>
    <name type="synonym">Crithodium urartu</name>
    <dbReference type="NCBI Taxonomy" id="4572"/>
    <lineage>
        <taxon>Eukaryota</taxon>
        <taxon>Viridiplantae</taxon>
        <taxon>Streptophyta</taxon>
        <taxon>Embryophyta</taxon>
        <taxon>Tracheophyta</taxon>
        <taxon>Spermatophyta</taxon>
        <taxon>Magnoliopsida</taxon>
        <taxon>Liliopsida</taxon>
        <taxon>Poales</taxon>
        <taxon>Poaceae</taxon>
        <taxon>BOP clade</taxon>
        <taxon>Pooideae</taxon>
        <taxon>Triticodae</taxon>
        <taxon>Triticeae</taxon>
        <taxon>Triticinae</taxon>
        <taxon>Triticum</taxon>
    </lineage>
</organism>
<dbReference type="Gramene" id="TuG1812G0300005803.01.T02">
    <property type="protein sequence ID" value="TuG1812G0300005803.01.T02.cds268121"/>
    <property type="gene ID" value="TuG1812G0300005803.01"/>
</dbReference>
<reference evidence="2" key="3">
    <citation type="submission" date="2022-06" db="UniProtKB">
        <authorList>
            <consortium name="EnsemblPlants"/>
        </authorList>
    </citation>
    <scope>IDENTIFICATION</scope>
</reference>
<dbReference type="EnsemblPlants" id="TuG1812G0300005803.01.T02">
    <property type="protein sequence ID" value="TuG1812G0300005803.01.T02.cds268121"/>
    <property type="gene ID" value="TuG1812G0300005803.01"/>
</dbReference>
<evidence type="ECO:0000256" key="1">
    <source>
        <dbReference type="SAM" id="MobiDB-lite"/>
    </source>
</evidence>
<sequence>MERPSILTRSEPSPTSFTGGRLAVLSTTTRPPPGMSTSSGASRQLSTTPWRSSARGSGIRCPAAILTMPEPGWVETILAAASWSRSQARATNSVEKPVKMPVAPVSWKLAKRPGVWPLEVSPRKSTTSSAEAPSALCHQVTAPKGSARVSPSLTGITFSLAASGRTRPQAPAPWST</sequence>
<reference evidence="2" key="2">
    <citation type="submission" date="2018-03" db="EMBL/GenBank/DDBJ databases">
        <title>The Triticum urartu genome reveals the dynamic nature of wheat genome evolution.</title>
        <authorList>
            <person name="Ling H."/>
            <person name="Ma B."/>
            <person name="Shi X."/>
            <person name="Liu H."/>
            <person name="Dong L."/>
            <person name="Sun H."/>
            <person name="Cao Y."/>
            <person name="Gao Q."/>
            <person name="Zheng S."/>
            <person name="Li Y."/>
            <person name="Yu Y."/>
            <person name="Du H."/>
            <person name="Qi M."/>
            <person name="Li Y."/>
            <person name="Yu H."/>
            <person name="Cui Y."/>
            <person name="Wang N."/>
            <person name="Chen C."/>
            <person name="Wu H."/>
            <person name="Zhao Y."/>
            <person name="Zhang J."/>
            <person name="Li Y."/>
            <person name="Zhou W."/>
            <person name="Zhang B."/>
            <person name="Hu W."/>
            <person name="Eijk M."/>
            <person name="Tang J."/>
            <person name="Witsenboer H."/>
            <person name="Zhao S."/>
            <person name="Li Z."/>
            <person name="Zhang A."/>
            <person name="Wang D."/>
            <person name="Liang C."/>
        </authorList>
    </citation>
    <scope>NUCLEOTIDE SEQUENCE [LARGE SCALE GENOMIC DNA]</scope>
    <source>
        <strain evidence="2">cv. G1812</strain>
    </source>
</reference>
<reference evidence="3" key="1">
    <citation type="journal article" date="2013" name="Nature">
        <title>Draft genome of the wheat A-genome progenitor Triticum urartu.</title>
        <authorList>
            <person name="Ling H.Q."/>
            <person name="Zhao S."/>
            <person name="Liu D."/>
            <person name="Wang J."/>
            <person name="Sun H."/>
            <person name="Zhang C."/>
            <person name="Fan H."/>
            <person name="Li D."/>
            <person name="Dong L."/>
            <person name="Tao Y."/>
            <person name="Gao C."/>
            <person name="Wu H."/>
            <person name="Li Y."/>
            <person name="Cui Y."/>
            <person name="Guo X."/>
            <person name="Zheng S."/>
            <person name="Wang B."/>
            <person name="Yu K."/>
            <person name="Liang Q."/>
            <person name="Yang W."/>
            <person name="Lou X."/>
            <person name="Chen J."/>
            <person name="Feng M."/>
            <person name="Jian J."/>
            <person name="Zhang X."/>
            <person name="Luo G."/>
            <person name="Jiang Y."/>
            <person name="Liu J."/>
            <person name="Wang Z."/>
            <person name="Sha Y."/>
            <person name="Zhang B."/>
            <person name="Wu H."/>
            <person name="Tang D."/>
            <person name="Shen Q."/>
            <person name="Xue P."/>
            <person name="Zou S."/>
            <person name="Wang X."/>
            <person name="Liu X."/>
            <person name="Wang F."/>
            <person name="Yang Y."/>
            <person name="An X."/>
            <person name="Dong Z."/>
            <person name="Zhang K."/>
            <person name="Zhang X."/>
            <person name="Luo M.C."/>
            <person name="Dvorak J."/>
            <person name="Tong Y."/>
            <person name="Wang J."/>
            <person name="Yang H."/>
            <person name="Li Z."/>
            <person name="Wang D."/>
            <person name="Zhang A."/>
            <person name="Wang J."/>
        </authorList>
    </citation>
    <scope>NUCLEOTIDE SEQUENCE</scope>
    <source>
        <strain evidence="3">cv. G1812</strain>
    </source>
</reference>
<protein>
    <submittedName>
        <fullName evidence="2">Uncharacterized protein</fullName>
    </submittedName>
</protein>
<accession>A0A8R7U2A5</accession>
<feature type="region of interest" description="Disordered" evidence="1">
    <location>
        <begin position="1"/>
        <end position="56"/>
    </location>
</feature>
<name>A0A8R7U2A5_TRIUA</name>
<evidence type="ECO:0000313" key="3">
    <source>
        <dbReference type="Proteomes" id="UP000015106"/>
    </source>
</evidence>
<dbReference type="AlphaFoldDB" id="A0A8R7U2A5"/>